<feature type="domain" description="VHS" evidence="6">
    <location>
        <begin position="315"/>
        <end position="389"/>
    </location>
</feature>
<dbReference type="GO" id="GO:0097361">
    <property type="term" value="C:cytosolic [4Fe-4S] assembly targeting complex"/>
    <property type="evidence" value="ECO:0007669"/>
    <property type="project" value="UniProtKB-UniRule"/>
</dbReference>
<dbReference type="PANTHER" id="PTHR12891">
    <property type="entry name" value="DNA REPAIR/TRANSCRIPTION PROTEIN MET18/MMS19"/>
    <property type="match status" value="1"/>
</dbReference>
<dbReference type="InterPro" id="IPR024687">
    <property type="entry name" value="MMS19_C"/>
</dbReference>
<dbReference type="InterPro" id="IPR002014">
    <property type="entry name" value="VHS_dom"/>
</dbReference>
<dbReference type="SUPFAM" id="SSF48371">
    <property type="entry name" value="ARM repeat"/>
    <property type="match status" value="1"/>
</dbReference>
<dbReference type="GO" id="GO:0016226">
    <property type="term" value="P:iron-sulfur cluster assembly"/>
    <property type="evidence" value="ECO:0007669"/>
    <property type="project" value="UniProtKB-UniRule"/>
</dbReference>
<dbReference type="EMBL" id="OX459124">
    <property type="protein sequence ID" value="CAI9114214.1"/>
    <property type="molecule type" value="Genomic_DNA"/>
</dbReference>
<dbReference type="Gene3D" id="1.25.10.10">
    <property type="entry name" value="Leucine-rich Repeat Variant"/>
    <property type="match status" value="1"/>
</dbReference>
<evidence type="ECO:0000313" key="7">
    <source>
        <dbReference type="EMBL" id="CAI9114214.1"/>
    </source>
</evidence>
<comment type="subcellular location">
    <subcellularLocation>
        <location evidence="1 5">Nucleus</location>
    </subcellularLocation>
</comment>
<keyword evidence="3" id="KW-0677">Repeat</keyword>
<dbReference type="GO" id="GO:0005634">
    <property type="term" value="C:nucleus"/>
    <property type="evidence" value="ECO:0007669"/>
    <property type="project" value="UniProtKB-SubCell"/>
</dbReference>
<evidence type="ECO:0000313" key="8">
    <source>
        <dbReference type="Proteomes" id="UP001161247"/>
    </source>
</evidence>
<organism evidence="7 8">
    <name type="scientific">Oldenlandia corymbosa var. corymbosa</name>
    <dbReference type="NCBI Taxonomy" id="529605"/>
    <lineage>
        <taxon>Eukaryota</taxon>
        <taxon>Viridiplantae</taxon>
        <taxon>Streptophyta</taxon>
        <taxon>Embryophyta</taxon>
        <taxon>Tracheophyta</taxon>
        <taxon>Spermatophyta</taxon>
        <taxon>Magnoliopsida</taxon>
        <taxon>eudicotyledons</taxon>
        <taxon>Gunneridae</taxon>
        <taxon>Pentapetalae</taxon>
        <taxon>asterids</taxon>
        <taxon>lamiids</taxon>
        <taxon>Gentianales</taxon>
        <taxon>Rubiaceae</taxon>
        <taxon>Rubioideae</taxon>
        <taxon>Spermacoceae</taxon>
        <taxon>Hedyotis-Oldenlandia complex</taxon>
        <taxon>Oldenlandia</taxon>
    </lineage>
</organism>
<evidence type="ECO:0000259" key="6">
    <source>
        <dbReference type="PROSITE" id="PS50179"/>
    </source>
</evidence>
<keyword evidence="5" id="KW-0227">DNA damage</keyword>
<dbReference type="GO" id="GO:0051604">
    <property type="term" value="P:protein maturation"/>
    <property type="evidence" value="ECO:0007669"/>
    <property type="project" value="UniProtKB-UniRule"/>
</dbReference>
<proteinExistence type="inferred from homology"/>
<reference evidence="7" key="1">
    <citation type="submission" date="2023-03" db="EMBL/GenBank/DDBJ databases">
        <authorList>
            <person name="Julca I."/>
        </authorList>
    </citation>
    <scope>NUCLEOTIDE SEQUENCE</scope>
</reference>
<dbReference type="PANTHER" id="PTHR12891:SF0">
    <property type="entry name" value="MMS19 NUCLEOTIDE EXCISION REPAIR PROTEIN HOMOLOG"/>
    <property type="match status" value="1"/>
</dbReference>
<evidence type="ECO:0000256" key="4">
    <source>
        <dbReference type="ARBA" id="ARBA00023242"/>
    </source>
</evidence>
<evidence type="ECO:0000256" key="3">
    <source>
        <dbReference type="ARBA" id="ARBA00022737"/>
    </source>
</evidence>
<comment type="function">
    <text evidence="5">Key component of the cytosolic iron-sulfur protein assembly (CIA) complex, a multiprotein complex that mediates the incorporation of iron-sulfur cluster into apoproteins specifically involved in DNA metabolism and genomic integrity. In the CIA complex, MMS19 acts as an adapter between early-acting CIA components and a subset of cellular target iron-sulfur proteins.</text>
</comment>
<dbReference type="InterPro" id="IPR039920">
    <property type="entry name" value="MMS19"/>
</dbReference>
<dbReference type="PROSITE" id="PS50179">
    <property type="entry name" value="VHS"/>
    <property type="match status" value="1"/>
</dbReference>
<dbReference type="GO" id="GO:0043130">
    <property type="term" value="F:ubiquitin binding"/>
    <property type="evidence" value="ECO:0007669"/>
    <property type="project" value="InterPro"/>
</dbReference>
<dbReference type="GO" id="GO:0006281">
    <property type="term" value="P:DNA repair"/>
    <property type="evidence" value="ECO:0007669"/>
    <property type="project" value="UniProtKB-UniRule"/>
</dbReference>
<keyword evidence="4 5" id="KW-0539">Nucleus</keyword>
<dbReference type="Pfam" id="PF12460">
    <property type="entry name" value="MMS19_C"/>
    <property type="match status" value="1"/>
</dbReference>
<dbReference type="GO" id="GO:0035091">
    <property type="term" value="F:phosphatidylinositol binding"/>
    <property type="evidence" value="ECO:0007669"/>
    <property type="project" value="InterPro"/>
</dbReference>
<name>A0AAV1E2Q9_OLDCO</name>
<keyword evidence="8" id="KW-1185">Reference proteome</keyword>
<dbReference type="Proteomes" id="UP001161247">
    <property type="component" value="Chromosome 7"/>
</dbReference>
<dbReference type="Pfam" id="PF14500">
    <property type="entry name" value="MMS19_N"/>
    <property type="match status" value="1"/>
</dbReference>
<keyword evidence="5" id="KW-0234">DNA repair</keyword>
<accession>A0AAV1E2Q9</accession>
<dbReference type="InterPro" id="IPR029240">
    <property type="entry name" value="MMS19_N"/>
</dbReference>
<dbReference type="InterPro" id="IPR016024">
    <property type="entry name" value="ARM-type_fold"/>
</dbReference>
<sequence length="1191" mass="131951">MAVPAEYVKHIELYVDSSSSPSQQIACVDSLAILLKTGVLTLEALVKEMDLYLTTTDSIIRSRGILLLGEIVSRLKLIPLRDAAIHSLIRFFIERLEDWRALRGALVGCLALMTRKRDVGVVKDDDAKALAKSFTEFLQVPSLAQHDRKLCYELLECLLDRYPNVVRVMGDELLYAICEAIDEEKDPQCLILTFHIVEVAAQLFPDSSGPFAKYAAEFFEILGSYFPIHFTHPKDEDVGVGRDELSRALMLAFGSTPLFEPYSIPLLIDKLSSTLPSSKVDSLKFLVYCSSRYGSDRMVKHGEELWSSLKDVLYTSPQSALSAVSKSFVGMVFEESDVMIQALALLQELMQNNGDLFLNLILSDEDINVFMKSLTLPCDDITLQIKQRLHSVGRVLSISAESSIASCNRVFDKFFPSLLEALGFSVGSHSKENCITETGNVSFTSNYRALYVCVELLDACRHLMLDLKDFTSHSDIALETCCCMLQNYSSSLAVVFFSSLEAVAARNDQDPFAHSGAKGLQVLATFPGSICLILSLPFENILLNLVSAITSDFNKIFLWNLNLKSLVVIGLFIYQYQESEKALSFERLVVEKVVYLVFADEPAMPLPLKFEAILEIGRTSKSNLLRVIQGMDKAISANFAQAYVKGSLESVELMIKLLECYSTKVLPWFEDNGGSEEVALNFTASFWELIENCSLSGLTLQNKELLKATVMMLKEAVRCCSCQGQEKVVRRAFKVLSGSTSTLNASPPGTSLSKSEGLCLSHYSDSDLFKDDWVLVLFTSVVIALRPQTCIPNVNMIVQMLLTSFGRGHICSAQALGSLVNKSPSKSNASNVPKGCGTEEIIDTIFSSSIWTTCKSDRGSKCLEPANGSETYFSNSLNDLDCAPLHICAIVGFAWIGKGLVMRGHEKVKDIAMAFLGYLDQNINAVDFSQFHGHSEICKEQEWSTARFASDTFHILMSDSGPCLNRRYHAVIRPLYKQRFFSTMMPILSSLMMESDTLSSRSMLSRSFAHLVSEAPLSAIIGEAKKIIPLLVNSLSMLTGDILNKDVVYSMLLVLSGILIEKNGQEAVEENAHVIINQLIQLAVFPHMMVIRGTAIQCISAMSRLPHARIYPLRTKVLQALSKSLDDPKRAVRQEAVRCRQAWTSFCRVPCCPYLLNKPEPTDLCISNGKSMSRLQNISCFPALGAEAVSL</sequence>
<dbReference type="AlphaFoldDB" id="A0AAV1E2Q9"/>
<gene>
    <name evidence="7" type="ORF">OLC1_LOCUS21035</name>
</gene>
<protein>
    <recommendedName>
        <fullName evidence="5">MMS19 nucleotide excision repair protein</fullName>
    </recommendedName>
</protein>
<comment type="similarity">
    <text evidence="2 5">Belongs to the MET18/MMS19 family.</text>
</comment>
<dbReference type="InterPro" id="IPR011989">
    <property type="entry name" value="ARM-like"/>
</dbReference>
<evidence type="ECO:0000256" key="5">
    <source>
        <dbReference type="RuleBase" id="RU367072"/>
    </source>
</evidence>
<evidence type="ECO:0000256" key="1">
    <source>
        <dbReference type="ARBA" id="ARBA00004123"/>
    </source>
</evidence>
<evidence type="ECO:0000256" key="2">
    <source>
        <dbReference type="ARBA" id="ARBA00009340"/>
    </source>
</evidence>